<dbReference type="Proteomes" id="UP001056120">
    <property type="component" value="Linkage Group LG08"/>
</dbReference>
<name>A0ACB9IEY6_9ASTR</name>
<evidence type="ECO:0000313" key="2">
    <source>
        <dbReference type="Proteomes" id="UP001056120"/>
    </source>
</evidence>
<evidence type="ECO:0000313" key="1">
    <source>
        <dbReference type="EMBL" id="KAI3806036.1"/>
    </source>
</evidence>
<keyword evidence="2" id="KW-1185">Reference proteome</keyword>
<reference evidence="1 2" key="2">
    <citation type="journal article" date="2022" name="Mol. Ecol. Resour.">
        <title>The genomes of chicory, endive, great burdock and yacon provide insights into Asteraceae paleo-polyploidization history and plant inulin production.</title>
        <authorList>
            <person name="Fan W."/>
            <person name="Wang S."/>
            <person name="Wang H."/>
            <person name="Wang A."/>
            <person name="Jiang F."/>
            <person name="Liu H."/>
            <person name="Zhao H."/>
            <person name="Xu D."/>
            <person name="Zhang Y."/>
        </authorList>
    </citation>
    <scope>NUCLEOTIDE SEQUENCE [LARGE SCALE GENOMIC DNA]</scope>
    <source>
        <strain evidence="2">cv. Yunnan</strain>
        <tissue evidence="1">Leaves</tissue>
    </source>
</reference>
<sequence length="604" mass="69395">MKQFRRRTRICILSLLFLSVFAPILLLYESNGFVEDLSSFKGRRDLLRLNLVNQKGRRDLLRLNLVNQEDGVGLREPILNVYKDVNADPTVSSRFQDLGVRFDDIGRGENNGFVNGNEGDLDAKGNNEQSQEEKRLLTSGIMGEVSHATPGHDQDVQPQARRVTDTKIKEMKDQLIRAKAYLNFAVPAGNNHLIKELRLRIKDLERAMGDVSKDSDLSRRALQRMRSMENSLQKSARIYPDCSSMVKKLRAMANNAEELVRVQKEQESFLVQLAGRTTPKGLHCLSMRLTAEYFALNPEERKLPSNPDVHDSNLYHFVVFSNNVLAFSVVVDSTVSSAKEPGKIVFHVVTDSLNFAAFSMWLILHPPKKASVQIHNMDNFDWFSTKYYPPNTDGHDSQDPRYSSTLNHLRFYLPDIFPTLNKIVLLDHDVVVRKDLTRLWRVNMMGKVNGAVKTCQGNDPAFRRIDLLLNLSDPMVGKRFSNEACTWVFGVNVFDMQEWRKKNLTSVYNKYLQLGKKKPMWKAGTLPLGWMTFYNQTMGLDKKWQIHGLGYCSGIKQEDIEQAAVIHYDGVMKPWLDIGIEKYKTYWRKHVEFNHPYLQQCNIA</sequence>
<protein>
    <submittedName>
        <fullName evidence="1">Uncharacterized protein</fullName>
    </submittedName>
</protein>
<proteinExistence type="predicted"/>
<accession>A0ACB9IEY6</accession>
<reference evidence="2" key="1">
    <citation type="journal article" date="2022" name="Mol. Ecol. Resour.">
        <title>The genomes of chicory, endive, great burdock and yacon provide insights into Asteraceae palaeo-polyploidization history and plant inulin production.</title>
        <authorList>
            <person name="Fan W."/>
            <person name="Wang S."/>
            <person name="Wang H."/>
            <person name="Wang A."/>
            <person name="Jiang F."/>
            <person name="Liu H."/>
            <person name="Zhao H."/>
            <person name="Xu D."/>
            <person name="Zhang Y."/>
        </authorList>
    </citation>
    <scope>NUCLEOTIDE SEQUENCE [LARGE SCALE GENOMIC DNA]</scope>
    <source>
        <strain evidence="2">cv. Yunnan</strain>
    </source>
</reference>
<dbReference type="EMBL" id="CM042025">
    <property type="protein sequence ID" value="KAI3806036.1"/>
    <property type="molecule type" value="Genomic_DNA"/>
</dbReference>
<organism evidence="1 2">
    <name type="scientific">Smallanthus sonchifolius</name>
    <dbReference type="NCBI Taxonomy" id="185202"/>
    <lineage>
        <taxon>Eukaryota</taxon>
        <taxon>Viridiplantae</taxon>
        <taxon>Streptophyta</taxon>
        <taxon>Embryophyta</taxon>
        <taxon>Tracheophyta</taxon>
        <taxon>Spermatophyta</taxon>
        <taxon>Magnoliopsida</taxon>
        <taxon>eudicotyledons</taxon>
        <taxon>Gunneridae</taxon>
        <taxon>Pentapetalae</taxon>
        <taxon>asterids</taxon>
        <taxon>campanulids</taxon>
        <taxon>Asterales</taxon>
        <taxon>Asteraceae</taxon>
        <taxon>Asteroideae</taxon>
        <taxon>Heliantheae alliance</taxon>
        <taxon>Millerieae</taxon>
        <taxon>Smallanthus</taxon>
    </lineage>
</organism>
<gene>
    <name evidence="1" type="ORF">L1987_21926</name>
</gene>
<comment type="caution">
    <text evidence="1">The sequence shown here is derived from an EMBL/GenBank/DDBJ whole genome shotgun (WGS) entry which is preliminary data.</text>
</comment>